<dbReference type="RefSeq" id="WP_084837828.1">
    <property type="nucleotide sequence ID" value="NZ_JAPWIE010000002.1"/>
</dbReference>
<feature type="compositionally biased region" description="Low complexity" evidence="1">
    <location>
        <begin position="63"/>
        <end position="96"/>
    </location>
</feature>
<dbReference type="NCBIfam" id="TIGR02605">
    <property type="entry name" value="CxxC_CxxC_SSSS"/>
    <property type="match status" value="1"/>
</dbReference>
<dbReference type="InterPro" id="IPR013429">
    <property type="entry name" value="Regulatory_FmdB_Zinc_ribbon"/>
</dbReference>
<protein>
    <submittedName>
        <fullName evidence="3">Zinc ribbon domain-containing protein</fullName>
    </submittedName>
</protein>
<keyword evidence="4" id="KW-1185">Reference proteome</keyword>
<dbReference type="EMBL" id="JAPWIE010000002">
    <property type="protein sequence ID" value="MCZ4549637.1"/>
    <property type="molecule type" value="Genomic_DNA"/>
</dbReference>
<accession>A0ABT4MV61</accession>
<comment type="caution">
    <text evidence="3">The sequence shown here is derived from an EMBL/GenBank/DDBJ whole genome shotgun (WGS) entry which is preliminary data.</text>
</comment>
<evidence type="ECO:0000313" key="4">
    <source>
        <dbReference type="Proteomes" id="UP001067235"/>
    </source>
</evidence>
<dbReference type="Proteomes" id="UP001067235">
    <property type="component" value="Unassembled WGS sequence"/>
</dbReference>
<gene>
    <name evidence="3" type="ORF">O4213_06570</name>
</gene>
<evidence type="ECO:0000313" key="3">
    <source>
        <dbReference type="EMBL" id="MCZ4549637.1"/>
    </source>
</evidence>
<name>A0ABT4MV61_GORRU</name>
<dbReference type="SMART" id="SM00834">
    <property type="entry name" value="CxxC_CXXC_SSSS"/>
    <property type="match status" value="1"/>
</dbReference>
<reference evidence="3" key="1">
    <citation type="submission" date="2022-12" db="EMBL/GenBank/DDBJ databases">
        <authorList>
            <person name="Krivoruchko A.V."/>
            <person name="Elkin A."/>
        </authorList>
    </citation>
    <scope>NUCLEOTIDE SEQUENCE</scope>
    <source>
        <strain evidence="3">IEGM 1388</strain>
    </source>
</reference>
<feature type="domain" description="Putative regulatory protein FmdB zinc ribbon" evidence="2">
    <location>
        <begin position="1"/>
        <end position="41"/>
    </location>
</feature>
<sequence>MPTYQFRCPTCGDFDRRYPIASVPDHSRCVECDSSARRVMTAARLGGGSSVAMRLLDATARTASEPRVVSSPPSSGRPSPRPARAADPRLSTLPRP</sequence>
<dbReference type="Pfam" id="PF09723">
    <property type="entry name" value="Zn_ribbon_8"/>
    <property type="match status" value="1"/>
</dbReference>
<organism evidence="3 4">
    <name type="scientific">Gordonia rubripertincta</name>
    <name type="common">Rhodococcus corallinus</name>
    <dbReference type="NCBI Taxonomy" id="36822"/>
    <lineage>
        <taxon>Bacteria</taxon>
        <taxon>Bacillati</taxon>
        <taxon>Actinomycetota</taxon>
        <taxon>Actinomycetes</taxon>
        <taxon>Mycobacteriales</taxon>
        <taxon>Gordoniaceae</taxon>
        <taxon>Gordonia</taxon>
    </lineage>
</organism>
<evidence type="ECO:0000256" key="1">
    <source>
        <dbReference type="SAM" id="MobiDB-lite"/>
    </source>
</evidence>
<evidence type="ECO:0000259" key="2">
    <source>
        <dbReference type="SMART" id="SM00834"/>
    </source>
</evidence>
<feature type="region of interest" description="Disordered" evidence="1">
    <location>
        <begin position="61"/>
        <end position="96"/>
    </location>
</feature>
<proteinExistence type="predicted"/>